<dbReference type="InterPro" id="IPR004256">
    <property type="entry name" value="DUF234"/>
</dbReference>
<evidence type="ECO:0008006" key="5">
    <source>
        <dbReference type="Google" id="ProtNLM"/>
    </source>
</evidence>
<dbReference type="OrthoDB" id="9813134at2"/>
<feature type="domain" description="ATPase" evidence="1">
    <location>
        <begin position="2"/>
        <end position="203"/>
    </location>
</feature>
<name>A0A1T4WN31_9CLOT</name>
<feature type="domain" description="DUF234" evidence="2">
    <location>
        <begin position="311"/>
        <end position="406"/>
    </location>
</feature>
<evidence type="ECO:0000313" key="4">
    <source>
        <dbReference type="Proteomes" id="UP000190105"/>
    </source>
</evidence>
<dbReference type="InterPro" id="IPR011335">
    <property type="entry name" value="Restrct_endonuc-II-like"/>
</dbReference>
<sequence length="461" mass="54724">MFIGREYELDELNKLYNQDKFQFVVIYGRRRVGKTTLINEFCKDKPNIFFVAEEYNDKIALENFSDKILTYFDLKDYMGNFESYEKAFSFLGKQTEKERLVVVIDEFPYIVSSNKSIPSILQNIIDHKLINTKLFLIICGSSLSFMEKEVLSYKSPLYGRRTAQFKIEPFDYFDSKKFFNNYRVEDKIKSYSILGGIPQYLLKFDDSKSIKENVIENLLNKYSYLYEEPKNLLKQELREPALYNSIIEAIALGCSKLNEISTKIGESTDKCAKYINTLIELDIVKKELPCSEKNQKRKTIYNLKDNLFKFWYRFVFTNYSLIEQGLVEYVYDNKIELYFNDYISSVFEEICIQHLKNLNKDMKLPFVFEDIGRWWGNNPLKKREEEIDILAVSRDNAIFGECKWRNEPLNMTVVNSLFEKSRILDYKNKYYAFFSKSGFSEDVIRFARDNDNMLLFDLNVL</sequence>
<evidence type="ECO:0000259" key="1">
    <source>
        <dbReference type="Pfam" id="PF01637"/>
    </source>
</evidence>
<dbReference type="PANTHER" id="PTHR34704:SF1">
    <property type="entry name" value="ATPASE"/>
    <property type="match status" value="1"/>
</dbReference>
<dbReference type="EMBL" id="FUYH01000002">
    <property type="protein sequence ID" value="SKA78285.1"/>
    <property type="molecule type" value="Genomic_DNA"/>
</dbReference>
<dbReference type="PANTHER" id="PTHR34704">
    <property type="entry name" value="ATPASE"/>
    <property type="match status" value="1"/>
</dbReference>
<dbReference type="Proteomes" id="UP000190105">
    <property type="component" value="Unassembled WGS sequence"/>
</dbReference>
<dbReference type="SUPFAM" id="SSF52540">
    <property type="entry name" value="P-loop containing nucleoside triphosphate hydrolases"/>
    <property type="match status" value="1"/>
</dbReference>
<gene>
    <name evidence="3" type="ORF">SAMN05443428_102114</name>
</gene>
<protein>
    <recommendedName>
        <fullName evidence="5">DUF234 domain-containing protein</fullName>
    </recommendedName>
</protein>
<dbReference type="Pfam" id="PF01637">
    <property type="entry name" value="ATPase_2"/>
    <property type="match status" value="1"/>
</dbReference>
<organism evidence="3 4">
    <name type="scientific">Caloramator quimbayensis</name>
    <dbReference type="NCBI Taxonomy" id="1147123"/>
    <lineage>
        <taxon>Bacteria</taxon>
        <taxon>Bacillati</taxon>
        <taxon>Bacillota</taxon>
        <taxon>Clostridia</taxon>
        <taxon>Eubacteriales</taxon>
        <taxon>Clostridiaceae</taxon>
        <taxon>Caloramator</taxon>
    </lineage>
</organism>
<accession>A0A1T4WN31</accession>
<keyword evidence="4" id="KW-1185">Reference proteome</keyword>
<evidence type="ECO:0000313" key="3">
    <source>
        <dbReference type="EMBL" id="SKA78285.1"/>
    </source>
</evidence>
<evidence type="ECO:0000259" key="2">
    <source>
        <dbReference type="Pfam" id="PF03008"/>
    </source>
</evidence>
<reference evidence="4" key="1">
    <citation type="submission" date="2017-02" db="EMBL/GenBank/DDBJ databases">
        <authorList>
            <person name="Varghese N."/>
            <person name="Submissions S."/>
        </authorList>
    </citation>
    <scope>NUCLEOTIDE SEQUENCE [LARGE SCALE GENOMIC DNA]</scope>
    <source>
        <strain evidence="4">USBA 833</strain>
    </source>
</reference>
<dbReference type="RefSeq" id="WP_078695415.1">
    <property type="nucleotide sequence ID" value="NZ_FUYH01000002.1"/>
</dbReference>
<dbReference type="SUPFAM" id="SSF52980">
    <property type="entry name" value="Restriction endonuclease-like"/>
    <property type="match status" value="1"/>
</dbReference>
<proteinExistence type="predicted"/>
<dbReference type="Gene3D" id="3.40.50.300">
    <property type="entry name" value="P-loop containing nucleotide triphosphate hydrolases"/>
    <property type="match status" value="1"/>
</dbReference>
<dbReference type="Pfam" id="PF03008">
    <property type="entry name" value="DUF234"/>
    <property type="match status" value="1"/>
</dbReference>
<dbReference type="GO" id="GO:0005524">
    <property type="term" value="F:ATP binding"/>
    <property type="evidence" value="ECO:0007669"/>
    <property type="project" value="InterPro"/>
</dbReference>
<dbReference type="Gene3D" id="3.40.1350.10">
    <property type="match status" value="1"/>
</dbReference>
<dbReference type="AlphaFoldDB" id="A0A1T4WN31"/>
<dbReference type="InterPro" id="IPR027417">
    <property type="entry name" value="P-loop_NTPase"/>
</dbReference>
<dbReference type="GO" id="GO:0003676">
    <property type="term" value="F:nucleic acid binding"/>
    <property type="evidence" value="ECO:0007669"/>
    <property type="project" value="InterPro"/>
</dbReference>
<dbReference type="InterPro" id="IPR011579">
    <property type="entry name" value="ATPase_dom"/>
</dbReference>
<dbReference type="InterPro" id="IPR011856">
    <property type="entry name" value="tRNA_endonuc-like_dom_sf"/>
</dbReference>